<feature type="coiled-coil region" evidence="1">
    <location>
        <begin position="208"/>
        <end position="245"/>
    </location>
</feature>
<sequence>MKIRSFGVEHLAGGEDFRLDFGEEKNGLYLIYGPNEAGKSTLLQALLDWLFGGKIEGPWKNRYISRSKLSGVIEDGESRPLRLVRKKKYSQLVLDEEESDVTEERLFQLLNGYDKEKFSLLFGFDHERLRNGGESLLQSGGQAGISLFETGSGLAFLQNLVKELSDRSSALLDPRFPSNSKKAVNLAYRAFTDAERAVRASAIRGEDWHRLKNEKEAAAKKIGELERKINALKREKEKLERVNRIHKSFRKLWELRERLDKLAGCPVLSEDLDEQILQTIEERKKIAEKIEALKGELCQKEEEIKLLRQDPLVLQMESEIESLYEGLKQYITRLREEIPNEVSQREAKERELVSLLDSLAPGMALESASALRIPFAEEEKIIALAEAAETARAQHDRILERFAEIRADREKAVAELKALGEPKDVSALERLVREIREKGDLEAALSKKKEEIERKRAELDVLLHAQTLWRGPWEELEKLPVPLMETIDRFQNRWEDLETELEKLQGELEKLRQDQEEIDFALKRLELDGPVPTEGELTEARKIRDAGWRLIRREWLEGGAAPEEVRAFAGERSLPEAFEKSVEEADRIADLLRKESARTAQRAQLLLQKEKNGKTIERLEGQIKEKQAAFASLREAWQKEWAAAGIDPKSPAEMKGWLVHFLTPLTAGWKDWKRAEEEYAKSVAEVQEDLARLVSAASPFRRTAEPRELKPFLAECEKIIRDEEEKRRKIENAKEKLRDADGKLKECQEKLDEAEARLKQLAGEWADMREKFPHLPEGTEIAAKYIGKLRDLFGSLLELEKIEASLAKKRAYCQTFEEEAAALAEKLREPFASPETFVRQAYQRLSEARKAFVRRQSMETERKRLELALHQAEEVEKARRSQIDGFKKEYGCGSEEALIELVEKSRAYKSLDQSRSEQEQLIREAGDHLPLEQLEREVKETENPEGLADEIGKLGDECGRLERVLQEERERYWDLAKAFDQLDGSQADAVKNAQEAEAHWAEVDRYWNEYLRVELAKRLLEREIERFREQNESPVIERASRFFSRLTLGRYEGLSVEYEGTEPYIEAVDGDGTRRRVAELSDGTRDQLYLSLRLAFIDRHLEENGPLPLIFDDIFVNFDDDRTKAALEVLHGLSEKTQLIYFTHHRSVLEIAGQMEDTRRLRAYDLLAYKEAALK</sequence>
<feature type="coiled-coil region" evidence="1">
    <location>
        <begin position="431"/>
        <end position="528"/>
    </location>
</feature>
<evidence type="ECO:0000313" key="3">
    <source>
        <dbReference type="EMBL" id="KYD15341.1"/>
    </source>
</evidence>
<reference evidence="3 4" key="1">
    <citation type="submission" date="2016-01" db="EMBL/GenBank/DDBJ databases">
        <title>Draft Genome Sequences of Seven Thermophilic Sporeformers Isolated from Foods.</title>
        <authorList>
            <person name="Berendsen E.M."/>
            <person name="Wells-Bennik M.H."/>
            <person name="Krawcyk A.O."/>
            <person name="De Jong A."/>
            <person name="Holsappel S."/>
            <person name="Eijlander R.T."/>
            <person name="Kuipers O.P."/>
        </authorList>
    </citation>
    <scope>NUCLEOTIDE SEQUENCE [LARGE SCALE GENOMIC DNA]</scope>
    <source>
        <strain evidence="3 4">B4135</strain>
    </source>
</reference>
<evidence type="ECO:0000259" key="2">
    <source>
        <dbReference type="Pfam" id="PF13514"/>
    </source>
</evidence>
<dbReference type="PANTHER" id="PTHR41259">
    <property type="entry name" value="DOUBLE-STRAND BREAK REPAIR RAD50 ATPASE, PUTATIVE-RELATED"/>
    <property type="match status" value="1"/>
</dbReference>
<accession>A0A150LT23</accession>
<organism evidence="3 4">
    <name type="scientific">Caldibacillus debilis</name>
    <dbReference type="NCBI Taxonomy" id="301148"/>
    <lineage>
        <taxon>Bacteria</taxon>
        <taxon>Bacillati</taxon>
        <taxon>Bacillota</taxon>
        <taxon>Bacilli</taxon>
        <taxon>Bacillales</taxon>
        <taxon>Bacillaceae</taxon>
        <taxon>Caldibacillus</taxon>
    </lineage>
</organism>
<dbReference type="SUPFAM" id="SSF52540">
    <property type="entry name" value="P-loop containing nucleoside triphosphate hydrolases"/>
    <property type="match status" value="2"/>
</dbReference>
<evidence type="ECO:0000313" key="4">
    <source>
        <dbReference type="Proteomes" id="UP000075683"/>
    </source>
</evidence>
<comment type="caution">
    <text evidence="3">The sequence shown here is derived from an EMBL/GenBank/DDBJ whole genome shotgun (WGS) entry which is preliminary data.</text>
</comment>
<dbReference type="AlphaFoldDB" id="A0A150LT23"/>
<dbReference type="Gene3D" id="3.40.50.300">
    <property type="entry name" value="P-loop containing nucleotide triphosphate hydrolases"/>
    <property type="match status" value="2"/>
</dbReference>
<evidence type="ECO:0000256" key="1">
    <source>
        <dbReference type="SAM" id="Coils"/>
    </source>
</evidence>
<gene>
    <name evidence="3" type="ORF">B4135_2684</name>
</gene>
<name>A0A150LT23_9BACI</name>
<dbReference type="EMBL" id="LQYT01000071">
    <property type="protein sequence ID" value="KYD15341.1"/>
    <property type="molecule type" value="Genomic_DNA"/>
</dbReference>
<dbReference type="InterPro" id="IPR027417">
    <property type="entry name" value="P-loop_NTPase"/>
</dbReference>
<dbReference type="RefSeq" id="WP_061569311.1">
    <property type="nucleotide sequence ID" value="NZ_LQYT01000071.1"/>
</dbReference>
<feature type="domain" description="YhaN AAA" evidence="2">
    <location>
        <begin position="1"/>
        <end position="208"/>
    </location>
</feature>
<dbReference type="Proteomes" id="UP000075683">
    <property type="component" value="Unassembled WGS sequence"/>
</dbReference>
<keyword evidence="1" id="KW-0175">Coiled coil</keyword>
<dbReference type="STRING" id="301148.B4135_2684"/>
<feature type="coiled-coil region" evidence="1">
    <location>
        <begin position="713"/>
        <end position="771"/>
    </location>
</feature>
<dbReference type="InterPro" id="IPR038734">
    <property type="entry name" value="YhaN_AAA"/>
</dbReference>
<dbReference type="OrthoDB" id="9764467at2"/>
<protein>
    <recommendedName>
        <fullName evidence="2">YhaN AAA domain-containing protein</fullName>
    </recommendedName>
</protein>
<dbReference type="PANTHER" id="PTHR41259:SF1">
    <property type="entry name" value="DOUBLE-STRAND BREAK REPAIR RAD50 ATPASE, PUTATIVE-RELATED"/>
    <property type="match status" value="1"/>
</dbReference>
<proteinExistence type="predicted"/>
<dbReference type="Pfam" id="PF13514">
    <property type="entry name" value="AAA_27"/>
    <property type="match status" value="1"/>
</dbReference>
<dbReference type="SUPFAM" id="SSF58100">
    <property type="entry name" value="Bacterial hemolysins"/>
    <property type="match status" value="1"/>
</dbReference>